<feature type="chain" id="PRO_5025587060" description="Ig-like domain-containing protein" evidence="2">
    <location>
        <begin position="19"/>
        <end position="182"/>
    </location>
</feature>
<protein>
    <recommendedName>
        <fullName evidence="5">Ig-like domain-containing protein</fullName>
    </recommendedName>
</protein>
<feature type="signal peptide" evidence="2">
    <location>
        <begin position="1"/>
        <end position="18"/>
    </location>
</feature>
<keyword evidence="2" id="KW-0732">Signal</keyword>
<evidence type="ECO:0000256" key="1">
    <source>
        <dbReference type="SAM" id="MobiDB-lite"/>
    </source>
</evidence>
<dbReference type="EMBL" id="ML978069">
    <property type="protein sequence ID" value="KAF2016774.1"/>
    <property type="molecule type" value="Genomic_DNA"/>
</dbReference>
<gene>
    <name evidence="3" type="ORF">BU24DRAFT_423126</name>
</gene>
<feature type="compositionally biased region" description="Basic and acidic residues" evidence="1">
    <location>
        <begin position="61"/>
        <end position="75"/>
    </location>
</feature>
<proteinExistence type="predicted"/>
<evidence type="ECO:0000256" key="2">
    <source>
        <dbReference type="SAM" id="SignalP"/>
    </source>
</evidence>
<reference evidence="3" key="1">
    <citation type="journal article" date="2020" name="Stud. Mycol.">
        <title>101 Dothideomycetes genomes: a test case for predicting lifestyles and emergence of pathogens.</title>
        <authorList>
            <person name="Haridas S."/>
            <person name="Albert R."/>
            <person name="Binder M."/>
            <person name="Bloem J."/>
            <person name="Labutti K."/>
            <person name="Salamov A."/>
            <person name="Andreopoulos B."/>
            <person name="Baker S."/>
            <person name="Barry K."/>
            <person name="Bills G."/>
            <person name="Bluhm B."/>
            <person name="Cannon C."/>
            <person name="Castanera R."/>
            <person name="Culley D."/>
            <person name="Daum C."/>
            <person name="Ezra D."/>
            <person name="Gonzalez J."/>
            <person name="Henrissat B."/>
            <person name="Kuo A."/>
            <person name="Liang C."/>
            <person name="Lipzen A."/>
            <person name="Lutzoni F."/>
            <person name="Magnuson J."/>
            <person name="Mondo S."/>
            <person name="Nolan M."/>
            <person name="Ohm R."/>
            <person name="Pangilinan J."/>
            <person name="Park H.-J."/>
            <person name="Ramirez L."/>
            <person name="Alfaro M."/>
            <person name="Sun H."/>
            <person name="Tritt A."/>
            <person name="Yoshinaga Y."/>
            <person name="Zwiers L.-H."/>
            <person name="Turgeon B."/>
            <person name="Goodwin S."/>
            <person name="Spatafora J."/>
            <person name="Crous P."/>
            <person name="Grigoriev I."/>
        </authorList>
    </citation>
    <scope>NUCLEOTIDE SEQUENCE</scope>
    <source>
        <strain evidence="3">CBS 175.79</strain>
    </source>
</reference>
<dbReference type="GeneID" id="54285557"/>
<dbReference type="Proteomes" id="UP000799778">
    <property type="component" value="Unassembled WGS sequence"/>
</dbReference>
<keyword evidence="4" id="KW-1185">Reference proteome</keyword>
<dbReference type="RefSeq" id="XP_033385113.1">
    <property type="nucleotide sequence ID" value="XM_033528160.1"/>
</dbReference>
<organism evidence="3 4">
    <name type="scientific">Aaosphaeria arxii CBS 175.79</name>
    <dbReference type="NCBI Taxonomy" id="1450172"/>
    <lineage>
        <taxon>Eukaryota</taxon>
        <taxon>Fungi</taxon>
        <taxon>Dikarya</taxon>
        <taxon>Ascomycota</taxon>
        <taxon>Pezizomycotina</taxon>
        <taxon>Dothideomycetes</taxon>
        <taxon>Pleosporomycetidae</taxon>
        <taxon>Pleosporales</taxon>
        <taxon>Pleosporales incertae sedis</taxon>
        <taxon>Aaosphaeria</taxon>
    </lineage>
</organism>
<feature type="region of interest" description="Disordered" evidence="1">
    <location>
        <begin position="20"/>
        <end position="92"/>
    </location>
</feature>
<evidence type="ECO:0000313" key="4">
    <source>
        <dbReference type="Proteomes" id="UP000799778"/>
    </source>
</evidence>
<evidence type="ECO:0008006" key="5">
    <source>
        <dbReference type="Google" id="ProtNLM"/>
    </source>
</evidence>
<dbReference type="AlphaFoldDB" id="A0A6A5XWZ1"/>
<evidence type="ECO:0000313" key="3">
    <source>
        <dbReference type="EMBL" id="KAF2016774.1"/>
    </source>
</evidence>
<sequence>MQLSHASIIAIFAATTLASPIVTPADSESTTLSSPAARPSDAEPPSQPYQRRPVEFEDFERDYARPLREASEKPQPRPILKPTRKPELTCDAPKDGKPLECGSVFICKGFRIDLTPSAREIVESPERPDEATLERFSTCLNNCKCATPGGPQGEKKKVQWAEDVVDNEKLTWLAWIRKWTSL</sequence>
<name>A0A6A5XWZ1_9PLEO</name>
<accession>A0A6A5XWZ1</accession>